<comment type="subcellular location">
    <subcellularLocation>
        <location evidence="1 17">Mitochondrion inner membrane</location>
        <topology evidence="1 17">Multi-pass membrane protein</topology>
    </subcellularLocation>
</comment>
<evidence type="ECO:0000256" key="1">
    <source>
        <dbReference type="ARBA" id="ARBA00004448"/>
    </source>
</evidence>
<protein>
    <recommendedName>
        <fullName evidence="4 17">NADH-ubiquinone oxidoreductase chain 2</fullName>
        <ecNumber evidence="3 17">7.1.1.2</ecNumber>
    </recommendedName>
</protein>
<evidence type="ECO:0000256" key="7">
    <source>
        <dbReference type="ARBA" id="ARBA00022692"/>
    </source>
</evidence>
<keyword evidence="10 17" id="KW-0249">Electron transport</keyword>
<feature type="domain" description="NADH dehydrogenase subunit 2 C-terminal" evidence="19">
    <location>
        <begin position="291"/>
        <end position="344"/>
    </location>
</feature>
<dbReference type="InterPro" id="IPR050175">
    <property type="entry name" value="Complex_I_Subunit_2"/>
</dbReference>
<comment type="catalytic activity">
    <reaction evidence="16 17">
        <text>a ubiquinone + NADH + 5 H(+)(in) = a ubiquinol + NAD(+) + 4 H(+)(out)</text>
        <dbReference type="Rhea" id="RHEA:29091"/>
        <dbReference type="Rhea" id="RHEA-COMP:9565"/>
        <dbReference type="Rhea" id="RHEA-COMP:9566"/>
        <dbReference type="ChEBI" id="CHEBI:15378"/>
        <dbReference type="ChEBI" id="CHEBI:16389"/>
        <dbReference type="ChEBI" id="CHEBI:17976"/>
        <dbReference type="ChEBI" id="CHEBI:57540"/>
        <dbReference type="ChEBI" id="CHEBI:57945"/>
        <dbReference type="EC" id="7.1.1.2"/>
    </reaction>
</comment>
<evidence type="ECO:0000256" key="3">
    <source>
        <dbReference type="ARBA" id="ARBA00012944"/>
    </source>
</evidence>
<evidence type="ECO:0000256" key="12">
    <source>
        <dbReference type="ARBA" id="ARBA00023027"/>
    </source>
</evidence>
<gene>
    <name evidence="20" type="primary">ND2</name>
</gene>
<evidence type="ECO:0000256" key="5">
    <source>
        <dbReference type="ARBA" id="ARBA00022448"/>
    </source>
</evidence>
<evidence type="ECO:0000256" key="13">
    <source>
        <dbReference type="ARBA" id="ARBA00023075"/>
    </source>
</evidence>
<keyword evidence="13 17" id="KW-0830">Ubiquinone</keyword>
<dbReference type="PANTHER" id="PTHR46552">
    <property type="entry name" value="NADH-UBIQUINONE OXIDOREDUCTASE CHAIN 2"/>
    <property type="match status" value="1"/>
</dbReference>
<dbReference type="Pfam" id="PF06444">
    <property type="entry name" value="NADH_dehy_S2_C"/>
    <property type="match status" value="1"/>
</dbReference>
<dbReference type="PRINTS" id="PR01436">
    <property type="entry name" value="NADHDHGNASE2"/>
</dbReference>
<keyword evidence="7 17" id="KW-0812">Transmembrane</keyword>
<evidence type="ECO:0000256" key="10">
    <source>
        <dbReference type="ARBA" id="ARBA00022982"/>
    </source>
</evidence>
<name>F7IWN7_9TELE</name>
<dbReference type="EC" id="7.1.1.2" evidence="3 17"/>
<geneLocation type="mitochondrion" evidence="20"/>
<keyword evidence="12 17" id="KW-0520">NAD</keyword>
<evidence type="ECO:0000256" key="11">
    <source>
        <dbReference type="ARBA" id="ARBA00022989"/>
    </source>
</evidence>
<comment type="similarity">
    <text evidence="2 17">Belongs to the complex I subunit 2 family.</text>
</comment>
<dbReference type="GO" id="GO:0006120">
    <property type="term" value="P:mitochondrial electron transport, NADH to ubiquinone"/>
    <property type="evidence" value="ECO:0007669"/>
    <property type="project" value="InterPro"/>
</dbReference>
<proteinExistence type="inferred from homology"/>
<dbReference type="GO" id="GO:0005743">
    <property type="term" value="C:mitochondrial inner membrane"/>
    <property type="evidence" value="ECO:0007669"/>
    <property type="project" value="UniProtKB-SubCell"/>
</dbReference>
<evidence type="ECO:0000259" key="18">
    <source>
        <dbReference type="Pfam" id="PF00361"/>
    </source>
</evidence>
<sequence>MPAAITSLFMTTIGLGTALVYVNYHWIGAWMGLEINTLAIIPIMAQNHHPRASEAALKYFFIQGLAAATILFAGVSNTWLTGTSDIPPLITHPISATILIIALALKMGLAPTHSWVPEVFQAVDLSTGMVIATWQKLAPFIILIHTVYHMEPQLLIIFGLTSTLIGAWGAMNQVEIRKILAYSSISHLGWTIAVALLNPNLAIFTLAMYILTTAATFFTIKLTDATKINSLARCWSKNPSTMTAAFLLFLSATGLPPLSTFLPKMLALQELVDQSEHLVVFIIIISSLLALFFYLRLCYAISLVMLPDITNKAALWRTALKKTTLPAAVLTTLAIALLPVMPTITAIVHDLA</sequence>
<feature type="transmembrane region" description="Helical" evidence="17">
    <location>
        <begin position="327"/>
        <end position="348"/>
    </location>
</feature>
<keyword evidence="8 17" id="KW-0999">Mitochondrion inner membrane</keyword>
<comment type="function">
    <text evidence="17">Core subunit of the mitochondrial membrane respiratory chain NADH dehydrogenase (Complex I) which catalyzes electron transfer from NADH through the respiratory chain, using ubiquinone as an electron acceptor. Essential for the catalytic activity and assembly of complex I.</text>
</comment>
<accession>F7IWN7</accession>
<organism evidence="20">
    <name type="scientific">Boulengerella maculata</name>
    <name type="common">spotted pike-characin</name>
    <dbReference type="NCBI Taxonomy" id="42603"/>
    <lineage>
        <taxon>Eukaryota</taxon>
        <taxon>Metazoa</taxon>
        <taxon>Chordata</taxon>
        <taxon>Craniata</taxon>
        <taxon>Vertebrata</taxon>
        <taxon>Euteleostomi</taxon>
        <taxon>Actinopterygii</taxon>
        <taxon>Neopterygii</taxon>
        <taxon>Teleostei</taxon>
        <taxon>Ostariophysi</taxon>
        <taxon>Characiformes</taxon>
        <taxon>Characoidei</taxon>
        <taxon>Ctenoluciidae</taxon>
        <taxon>Boulengerella</taxon>
    </lineage>
</organism>
<dbReference type="InterPro" id="IPR010933">
    <property type="entry name" value="NADH_DH_su2_C"/>
</dbReference>
<evidence type="ECO:0000256" key="2">
    <source>
        <dbReference type="ARBA" id="ARBA00007012"/>
    </source>
</evidence>
<dbReference type="AlphaFoldDB" id="F7IWN7"/>
<feature type="transmembrane region" description="Helical" evidence="17">
    <location>
        <begin position="86"/>
        <end position="105"/>
    </location>
</feature>
<evidence type="ECO:0000259" key="19">
    <source>
        <dbReference type="Pfam" id="PF06444"/>
    </source>
</evidence>
<keyword evidence="6 17" id="KW-0679">Respiratory chain</keyword>
<evidence type="ECO:0000256" key="14">
    <source>
        <dbReference type="ARBA" id="ARBA00023128"/>
    </source>
</evidence>
<feature type="domain" description="NADH:quinone oxidoreductase/Mrp antiporter transmembrane" evidence="18">
    <location>
        <begin position="25"/>
        <end position="289"/>
    </location>
</feature>
<dbReference type="PANTHER" id="PTHR46552:SF1">
    <property type="entry name" value="NADH-UBIQUINONE OXIDOREDUCTASE CHAIN 2"/>
    <property type="match status" value="1"/>
</dbReference>
<dbReference type="InterPro" id="IPR001750">
    <property type="entry name" value="ND/Mrp_TM"/>
</dbReference>
<dbReference type="EMBL" id="AB070207">
    <property type="protein sequence ID" value="BAK40887.1"/>
    <property type="molecule type" value="Genomic_DNA"/>
</dbReference>
<evidence type="ECO:0000256" key="17">
    <source>
        <dbReference type="RuleBase" id="RU003403"/>
    </source>
</evidence>
<dbReference type="Pfam" id="PF00361">
    <property type="entry name" value="Proton_antipo_M"/>
    <property type="match status" value="1"/>
</dbReference>
<evidence type="ECO:0000256" key="15">
    <source>
        <dbReference type="ARBA" id="ARBA00023136"/>
    </source>
</evidence>
<evidence type="ECO:0000256" key="6">
    <source>
        <dbReference type="ARBA" id="ARBA00022660"/>
    </source>
</evidence>
<reference evidence="20" key="1">
    <citation type="journal article" date="2011" name="BMC Evol. Biol.">
        <title>Evolutionary history of Otophysi (Teleostei), a major clade of the modern freshwater fishes: Pangaean origin and Mesozoic radiation.</title>
        <authorList>
            <person name="Nakatani M."/>
            <person name="Miya M."/>
            <person name="Mabuchi K."/>
            <person name="Saitoh K."/>
            <person name="Nishida M."/>
        </authorList>
    </citation>
    <scope>NUCLEOTIDE SEQUENCE</scope>
</reference>
<evidence type="ECO:0000256" key="16">
    <source>
        <dbReference type="ARBA" id="ARBA00049551"/>
    </source>
</evidence>
<feature type="transmembrane region" description="Helical" evidence="17">
    <location>
        <begin position="241"/>
        <end position="258"/>
    </location>
</feature>
<evidence type="ECO:0000256" key="8">
    <source>
        <dbReference type="ARBA" id="ARBA00022792"/>
    </source>
</evidence>
<feature type="transmembrane region" description="Helical" evidence="17">
    <location>
        <begin position="203"/>
        <end position="220"/>
    </location>
</feature>
<evidence type="ECO:0000313" key="20">
    <source>
        <dbReference type="EMBL" id="BAK40887.1"/>
    </source>
</evidence>
<evidence type="ECO:0000256" key="4">
    <source>
        <dbReference type="ARBA" id="ARBA00021008"/>
    </source>
</evidence>
<dbReference type="InterPro" id="IPR003917">
    <property type="entry name" value="NADH_UbQ_OxRdtase_chain2"/>
</dbReference>
<dbReference type="GO" id="GO:0008137">
    <property type="term" value="F:NADH dehydrogenase (ubiquinone) activity"/>
    <property type="evidence" value="ECO:0007669"/>
    <property type="project" value="UniProtKB-EC"/>
</dbReference>
<keyword evidence="11 17" id="KW-1133">Transmembrane helix</keyword>
<keyword evidence="15 17" id="KW-0472">Membrane</keyword>
<feature type="transmembrane region" description="Helical" evidence="17">
    <location>
        <begin position="57"/>
        <end position="80"/>
    </location>
</feature>
<feature type="transmembrane region" description="Helical" evidence="17">
    <location>
        <begin position="125"/>
        <end position="148"/>
    </location>
</feature>
<feature type="transmembrane region" description="Helical" evidence="17">
    <location>
        <begin position="278"/>
        <end position="306"/>
    </location>
</feature>
<keyword evidence="14 17" id="KW-0496">Mitochondrion</keyword>
<keyword evidence="9 17" id="KW-1278">Translocase</keyword>
<evidence type="ECO:0000256" key="9">
    <source>
        <dbReference type="ARBA" id="ARBA00022967"/>
    </source>
</evidence>
<feature type="transmembrane region" description="Helical" evidence="17">
    <location>
        <begin position="154"/>
        <end position="172"/>
    </location>
</feature>
<keyword evidence="5" id="KW-0813">Transport</keyword>